<keyword evidence="14" id="KW-1185">Reference proteome</keyword>
<keyword evidence="7" id="KW-0687">Ribonucleoprotein</keyword>
<dbReference type="GO" id="GO:0019904">
    <property type="term" value="F:protein domain specific binding"/>
    <property type="evidence" value="ECO:0007669"/>
    <property type="project" value="EnsemblPlants"/>
</dbReference>
<dbReference type="NCBIfam" id="TIGR00959">
    <property type="entry name" value="ffh"/>
    <property type="match status" value="1"/>
</dbReference>
<dbReference type="Pfam" id="PF00448">
    <property type="entry name" value="SRP54"/>
    <property type="match status" value="1"/>
</dbReference>
<evidence type="ECO:0000256" key="6">
    <source>
        <dbReference type="ARBA" id="ARBA00023135"/>
    </source>
</evidence>
<dbReference type="OrthoDB" id="1727884at2759"/>
<evidence type="ECO:0000256" key="5">
    <source>
        <dbReference type="ARBA" id="ARBA00023134"/>
    </source>
</evidence>
<dbReference type="Gene3D" id="3.40.50.300">
    <property type="entry name" value="P-loop containing nucleotide triphosphate hydrolases"/>
    <property type="match status" value="1"/>
</dbReference>
<dbReference type="GO" id="GO:0005786">
    <property type="term" value="C:signal recognition particle, endoplasmic reticulum targeting"/>
    <property type="evidence" value="ECO:0007669"/>
    <property type="project" value="UniProtKB-KW"/>
</dbReference>
<dbReference type="HAMAP" id="MF_00306">
    <property type="entry name" value="SRP54"/>
    <property type="match status" value="1"/>
</dbReference>
<evidence type="ECO:0000256" key="9">
    <source>
        <dbReference type="ARBA" id="ARBA00048157"/>
    </source>
</evidence>
<dbReference type="CDD" id="cd18539">
    <property type="entry name" value="SRP_G"/>
    <property type="match status" value="1"/>
</dbReference>
<keyword evidence="4" id="KW-0694">RNA-binding</keyword>
<dbReference type="AlphaFoldDB" id="A9RGM4"/>
<evidence type="ECO:0000256" key="4">
    <source>
        <dbReference type="ARBA" id="ARBA00022884"/>
    </source>
</evidence>
<dbReference type="HOGENOM" id="CLU_009301_6_0_1"/>
<dbReference type="Gramene" id="Pp3c8_7200V3.1">
    <property type="protein sequence ID" value="Pp3c8_7200V3.1"/>
    <property type="gene ID" value="Pp3c8_7200"/>
</dbReference>
<reference evidence="12 14" key="2">
    <citation type="journal article" date="2018" name="Plant J.">
        <title>The Physcomitrella patens chromosome-scale assembly reveals moss genome structure and evolution.</title>
        <authorList>
            <person name="Lang D."/>
            <person name="Ullrich K.K."/>
            <person name="Murat F."/>
            <person name="Fuchs J."/>
            <person name="Jenkins J."/>
            <person name="Haas F.B."/>
            <person name="Piednoel M."/>
            <person name="Gundlach H."/>
            <person name="Van Bel M."/>
            <person name="Meyberg R."/>
            <person name="Vives C."/>
            <person name="Morata J."/>
            <person name="Symeonidi A."/>
            <person name="Hiss M."/>
            <person name="Muchero W."/>
            <person name="Kamisugi Y."/>
            <person name="Saleh O."/>
            <person name="Blanc G."/>
            <person name="Decker E.L."/>
            <person name="van Gessel N."/>
            <person name="Grimwood J."/>
            <person name="Hayes R.D."/>
            <person name="Graham S.W."/>
            <person name="Gunter L.E."/>
            <person name="McDaniel S.F."/>
            <person name="Hoernstein S.N.W."/>
            <person name="Larsson A."/>
            <person name="Li F.W."/>
            <person name="Perroud P.F."/>
            <person name="Phillips J."/>
            <person name="Ranjan P."/>
            <person name="Rokshar D.S."/>
            <person name="Rothfels C.J."/>
            <person name="Schneider L."/>
            <person name="Shu S."/>
            <person name="Stevenson D.W."/>
            <person name="Thummler F."/>
            <person name="Tillich M."/>
            <person name="Villarreal Aguilar J.C."/>
            <person name="Widiez T."/>
            <person name="Wong G.K."/>
            <person name="Wymore A."/>
            <person name="Zhang Y."/>
            <person name="Zimmer A.D."/>
            <person name="Quatrano R.S."/>
            <person name="Mayer K.F.X."/>
            <person name="Goodstein D."/>
            <person name="Casacuberta J.M."/>
            <person name="Vandepoele K."/>
            <person name="Reski R."/>
            <person name="Cuming A.C."/>
            <person name="Tuskan G.A."/>
            <person name="Maumus F."/>
            <person name="Salse J."/>
            <person name="Schmutz J."/>
            <person name="Rensing S.A."/>
        </authorList>
    </citation>
    <scope>NUCLEOTIDE SEQUENCE [LARGE SCALE GENOMIC DNA]</scope>
    <source>
        <strain evidence="13 14">cv. Gransden 2004</strain>
    </source>
</reference>
<dbReference type="EnsemblPlants" id="Pp3c8_7200V3.1">
    <property type="protein sequence ID" value="Pp3c8_7200V3.1"/>
    <property type="gene ID" value="Pp3c8_7200"/>
</dbReference>
<protein>
    <recommendedName>
        <fullName evidence="8">signal-recognition-particle GTPase</fullName>
        <ecNumber evidence="8">3.6.5.4</ecNumber>
    </recommendedName>
</protein>
<evidence type="ECO:0000256" key="3">
    <source>
        <dbReference type="ARBA" id="ARBA00022801"/>
    </source>
</evidence>
<dbReference type="InterPro" id="IPR013822">
    <property type="entry name" value="Signal_recog_particl_SRP54_hlx"/>
</dbReference>
<evidence type="ECO:0000313" key="13">
    <source>
        <dbReference type="EnsemblPlants" id="Pp3c8_7200V3.1"/>
    </source>
</evidence>
<evidence type="ECO:0000259" key="11">
    <source>
        <dbReference type="PROSITE" id="PS00300"/>
    </source>
</evidence>
<name>A9RGM4_PHYPA</name>
<evidence type="ECO:0000256" key="8">
    <source>
        <dbReference type="ARBA" id="ARBA00035672"/>
    </source>
</evidence>
<dbReference type="Gramene" id="Pp3c8_7200V3.2">
    <property type="protein sequence ID" value="Pp3c8_7200V3.2"/>
    <property type="gene ID" value="Pp3c8_7200"/>
</dbReference>
<dbReference type="InterPro" id="IPR000897">
    <property type="entry name" value="SRP54_GTPase_dom"/>
</dbReference>
<dbReference type="InterPro" id="IPR027417">
    <property type="entry name" value="P-loop_NTPase"/>
</dbReference>
<dbReference type="Proteomes" id="UP000006727">
    <property type="component" value="Chromosome 8"/>
</dbReference>
<keyword evidence="2" id="KW-0547">Nucleotide-binding</keyword>
<dbReference type="PANTHER" id="PTHR11564:SF5">
    <property type="entry name" value="SIGNAL RECOGNITION PARTICLE SUBUNIT SRP54"/>
    <property type="match status" value="1"/>
</dbReference>
<dbReference type="EnsemblPlants" id="Pp3c8_7200V3.4">
    <property type="protein sequence ID" value="Pp3c8_7200V3.4"/>
    <property type="gene ID" value="Pp3c8_7200"/>
</dbReference>
<dbReference type="GO" id="GO:0070208">
    <property type="term" value="P:protein heterotrimerization"/>
    <property type="evidence" value="ECO:0007669"/>
    <property type="project" value="EnsemblPlants"/>
</dbReference>
<dbReference type="SMART" id="SM00382">
    <property type="entry name" value="AAA"/>
    <property type="match status" value="1"/>
</dbReference>
<dbReference type="PROSITE" id="PS00300">
    <property type="entry name" value="SRP54"/>
    <property type="match status" value="1"/>
</dbReference>
<proteinExistence type="inferred from homology"/>
<dbReference type="EnsemblPlants" id="Pp3c8_7200V3.2">
    <property type="protein sequence ID" value="Pp3c8_7200V3.2"/>
    <property type="gene ID" value="Pp3c8_7200"/>
</dbReference>
<feature type="region of interest" description="Disordered" evidence="10">
    <location>
        <begin position="504"/>
        <end position="533"/>
    </location>
</feature>
<dbReference type="GeneID" id="112286118"/>
<dbReference type="eggNOG" id="KOG0780">
    <property type="taxonomic scope" value="Eukaryota"/>
</dbReference>
<keyword evidence="5" id="KW-0342">GTP-binding</keyword>
<dbReference type="InterPro" id="IPR022941">
    <property type="entry name" value="SRP54"/>
</dbReference>
<dbReference type="SUPFAM" id="SSF52540">
    <property type="entry name" value="P-loop containing nucleoside triphosphate hydrolases"/>
    <property type="match status" value="1"/>
</dbReference>
<dbReference type="PANTHER" id="PTHR11564">
    <property type="entry name" value="SIGNAL RECOGNITION PARTICLE 54K PROTEIN SRP54"/>
    <property type="match status" value="1"/>
</dbReference>
<dbReference type="GO" id="GO:0003924">
    <property type="term" value="F:GTPase activity"/>
    <property type="evidence" value="ECO:0007669"/>
    <property type="project" value="InterPro"/>
</dbReference>
<dbReference type="InterPro" id="IPR004125">
    <property type="entry name" value="Signal_recog_particle_SRP54_M"/>
</dbReference>
<dbReference type="OMA" id="FVEQIRM"/>
<dbReference type="InterPro" id="IPR042101">
    <property type="entry name" value="SRP54_N_sf"/>
</dbReference>
<dbReference type="STRING" id="3218.A9RGM4"/>
<evidence type="ECO:0000256" key="2">
    <source>
        <dbReference type="ARBA" id="ARBA00022741"/>
    </source>
</evidence>
<feature type="region of interest" description="Disordered" evidence="10">
    <location>
        <begin position="561"/>
        <end position="617"/>
    </location>
</feature>
<dbReference type="InterPro" id="IPR003593">
    <property type="entry name" value="AAA+_ATPase"/>
</dbReference>
<evidence type="ECO:0000313" key="12">
    <source>
        <dbReference type="EMBL" id="PNR49362.1"/>
    </source>
</evidence>
<gene>
    <name evidence="13" type="primary">LOC112286118</name>
    <name evidence="12" type="ORF">PHYPA_011258</name>
</gene>
<dbReference type="Pfam" id="PF02881">
    <property type="entry name" value="SRP54_N"/>
    <property type="match status" value="1"/>
</dbReference>
<feature type="domain" description="SRP54-type proteins GTP-binding" evidence="11">
    <location>
        <begin position="393"/>
        <end position="406"/>
    </location>
</feature>
<dbReference type="InterPro" id="IPR004780">
    <property type="entry name" value="SRP"/>
</dbReference>
<dbReference type="SMART" id="SM00962">
    <property type="entry name" value="SRP54"/>
    <property type="match status" value="1"/>
</dbReference>
<evidence type="ECO:0000313" key="14">
    <source>
        <dbReference type="Proteomes" id="UP000006727"/>
    </source>
</evidence>
<comment type="similarity">
    <text evidence="1">Belongs to the GTP-binding SRP family. SRP54 subfamily.</text>
</comment>
<comment type="catalytic activity">
    <reaction evidence="9">
        <text>GTP + H2O = GDP + phosphate + H(+)</text>
        <dbReference type="Rhea" id="RHEA:19669"/>
        <dbReference type="ChEBI" id="CHEBI:15377"/>
        <dbReference type="ChEBI" id="CHEBI:15378"/>
        <dbReference type="ChEBI" id="CHEBI:37565"/>
        <dbReference type="ChEBI" id="CHEBI:43474"/>
        <dbReference type="ChEBI" id="CHEBI:58189"/>
        <dbReference type="EC" id="3.6.5.4"/>
    </reaction>
    <physiologicalReaction direction="left-to-right" evidence="9">
        <dbReference type="Rhea" id="RHEA:19670"/>
    </physiologicalReaction>
</comment>
<keyword evidence="6" id="KW-0733">Signal recognition particle</keyword>
<reference evidence="13" key="3">
    <citation type="submission" date="2020-12" db="UniProtKB">
        <authorList>
            <consortium name="EnsemblPlants"/>
        </authorList>
    </citation>
    <scope>IDENTIFICATION</scope>
</reference>
<dbReference type="SMART" id="SM00963">
    <property type="entry name" value="SRP54_N"/>
    <property type="match status" value="1"/>
</dbReference>
<feature type="compositionally biased region" description="Gly residues" evidence="10">
    <location>
        <begin position="607"/>
        <end position="617"/>
    </location>
</feature>
<dbReference type="KEGG" id="ppp:112286118"/>
<dbReference type="FunFam" id="3.40.50.300:FF:000022">
    <property type="entry name" value="Signal recognition particle 54 kDa subunit"/>
    <property type="match status" value="1"/>
</dbReference>
<dbReference type="Gramene" id="Pp3c8_7200V3.4">
    <property type="protein sequence ID" value="Pp3c8_7200V3.4"/>
    <property type="gene ID" value="Pp3c8_7200"/>
</dbReference>
<dbReference type="FunCoup" id="A9RGM4">
    <property type="interactions" value="1315"/>
</dbReference>
<dbReference type="EMBL" id="ABEU02000008">
    <property type="protein sequence ID" value="PNR49362.1"/>
    <property type="molecule type" value="Genomic_DNA"/>
</dbReference>
<dbReference type="Gene3D" id="1.20.120.140">
    <property type="entry name" value="Signal recognition particle SRP54, nucleotide-binding domain"/>
    <property type="match status" value="1"/>
</dbReference>
<dbReference type="GO" id="GO:0006614">
    <property type="term" value="P:SRP-dependent cotranslational protein targeting to membrane"/>
    <property type="evidence" value="ECO:0007669"/>
    <property type="project" value="InterPro"/>
</dbReference>
<dbReference type="EC" id="3.6.5.4" evidence="8"/>
<reference evidence="12 14" key="1">
    <citation type="journal article" date="2008" name="Science">
        <title>The Physcomitrella genome reveals evolutionary insights into the conquest of land by plants.</title>
        <authorList>
            <person name="Rensing S."/>
            <person name="Lang D."/>
            <person name="Zimmer A."/>
            <person name="Terry A."/>
            <person name="Salamov A."/>
            <person name="Shapiro H."/>
            <person name="Nishiyama T."/>
            <person name="Perroud P.-F."/>
            <person name="Lindquist E."/>
            <person name="Kamisugi Y."/>
            <person name="Tanahashi T."/>
            <person name="Sakakibara K."/>
            <person name="Fujita T."/>
            <person name="Oishi K."/>
            <person name="Shin-I T."/>
            <person name="Kuroki Y."/>
            <person name="Toyoda A."/>
            <person name="Suzuki Y."/>
            <person name="Hashimoto A."/>
            <person name="Yamaguchi K."/>
            <person name="Sugano A."/>
            <person name="Kohara Y."/>
            <person name="Fujiyama A."/>
            <person name="Anterola A."/>
            <person name="Aoki S."/>
            <person name="Ashton N."/>
            <person name="Barbazuk W.B."/>
            <person name="Barker E."/>
            <person name="Bennetzen J."/>
            <person name="Bezanilla M."/>
            <person name="Blankenship R."/>
            <person name="Cho S.H."/>
            <person name="Dutcher S."/>
            <person name="Estelle M."/>
            <person name="Fawcett J.A."/>
            <person name="Gundlach H."/>
            <person name="Hanada K."/>
            <person name="Heyl A."/>
            <person name="Hicks K.A."/>
            <person name="Hugh J."/>
            <person name="Lohr M."/>
            <person name="Mayer K."/>
            <person name="Melkozernov A."/>
            <person name="Murata T."/>
            <person name="Nelson D."/>
            <person name="Pils B."/>
            <person name="Prigge M."/>
            <person name="Reiss B."/>
            <person name="Renner T."/>
            <person name="Rombauts S."/>
            <person name="Rushton P."/>
            <person name="Sanderfoot A."/>
            <person name="Schween G."/>
            <person name="Shiu S.-H."/>
            <person name="Stueber K."/>
            <person name="Theodoulou F.L."/>
            <person name="Tu H."/>
            <person name="Van de Peer Y."/>
            <person name="Verrier P.J."/>
            <person name="Waters E."/>
            <person name="Wood A."/>
            <person name="Yang L."/>
            <person name="Cove D."/>
            <person name="Cuming A."/>
            <person name="Hasebe M."/>
            <person name="Lucas S."/>
            <person name="Mishler D.B."/>
            <person name="Reski R."/>
            <person name="Grigoriev I."/>
            <person name="Quatrano R.S."/>
            <person name="Boore J.L."/>
        </authorList>
    </citation>
    <scope>NUCLEOTIDE SEQUENCE [LARGE SCALE GENOMIC DNA]</scope>
    <source>
        <strain evidence="13 14">cv. Gransden 2004</strain>
    </source>
</reference>
<organism evidence="12">
    <name type="scientific">Physcomitrium patens</name>
    <name type="common">Spreading-leaved earth moss</name>
    <name type="synonym">Physcomitrella patens</name>
    <dbReference type="NCBI Taxonomy" id="3218"/>
    <lineage>
        <taxon>Eukaryota</taxon>
        <taxon>Viridiplantae</taxon>
        <taxon>Streptophyta</taxon>
        <taxon>Embryophyta</taxon>
        <taxon>Bryophyta</taxon>
        <taxon>Bryophytina</taxon>
        <taxon>Bryopsida</taxon>
        <taxon>Funariidae</taxon>
        <taxon>Funariales</taxon>
        <taxon>Funariaceae</taxon>
        <taxon>Physcomitrium</taxon>
    </lineage>
</organism>
<dbReference type="RefSeq" id="XP_024383502.1">
    <property type="nucleotide sequence ID" value="XM_024527734.2"/>
</dbReference>
<dbReference type="GO" id="GO:0008312">
    <property type="term" value="F:7S RNA binding"/>
    <property type="evidence" value="ECO:0007669"/>
    <property type="project" value="InterPro"/>
</dbReference>
<dbReference type="GO" id="GO:0005525">
    <property type="term" value="F:GTP binding"/>
    <property type="evidence" value="ECO:0007669"/>
    <property type="project" value="UniProtKB-KW"/>
</dbReference>
<evidence type="ECO:0000256" key="7">
    <source>
        <dbReference type="ARBA" id="ARBA00023274"/>
    </source>
</evidence>
<dbReference type="Gene3D" id="1.10.260.30">
    <property type="entry name" value="Signal recognition particle, SRP54 subunit, M-domain"/>
    <property type="match status" value="1"/>
</dbReference>
<dbReference type="PaxDb" id="3218-PP1S8_116V6.1"/>
<sequence length="617" mass="65649">MVGANAALGTSAASFSATSSVAVAGAAAGAAATGRRESGVRSPCVASSSSSLSLGVRCRAVSVRRPGLDASRSLRSSLLASGSSGVGFSRNEFFARHEAFFLASNIGILHEARRENGRGLVVRAAVFDQLTDSLEAAWSKLKKEDVLTKDNIKEPMKDIRRALLEADVSLPVVRRFVKSVSEKAIGMGVVRGVRPDQQLVKVVNDELVGLMGGEMVGIEFAKSGPTVILMAGLQGVGKTTACGKLALFCKKKGKSVMMVATDVYRPAAIDQLVTLGKQVEVPVFEAGNQLRPAEIAKRGLAEGKKQGIDVIIVDTAGRLQVDRGMMDELKQIKQVVNPTEVLLVVDAMTGQEAAGLVASFNLEIGITGAILTKLDGDSRGGAALSVKEVSNKPIKFVGEGEGMTALEPFYPDRMASRILGMGDVLTFVEKAQEVMVKEDAELMQKRIMEAKFDFNDFLAQTRNLARMGSMSNIMKFLPGMNKVSPQQIREAEKSLKIMESMINSMTPKERADPDLLAKSPSRRRRVANGSGRSQEQVSALVAQLFQMRVRMKSLATMMQGGSIPGMEGLEEGMKGGRKAAPGTAKRKRSRGFASQLAESGAKSSPKGSGGFGGFAKK</sequence>
<dbReference type="InterPro" id="IPR036891">
    <property type="entry name" value="Signal_recog_part_SRP54_M_sf"/>
</dbReference>
<dbReference type="Pfam" id="PF02978">
    <property type="entry name" value="SRP_SPB"/>
    <property type="match status" value="1"/>
</dbReference>
<keyword evidence="3" id="KW-0378">Hydrolase</keyword>
<dbReference type="SUPFAM" id="SSF47446">
    <property type="entry name" value="Signal peptide-binding domain"/>
    <property type="match status" value="1"/>
</dbReference>
<evidence type="ECO:0000256" key="10">
    <source>
        <dbReference type="SAM" id="MobiDB-lite"/>
    </source>
</evidence>
<evidence type="ECO:0000256" key="1">
    <source>
        <dbReference type="ARBA" id="ARBA00005450"/>
    </source>
</evidence>
<accession>A9RGM4</accession>